<dbReference type="RefSeq" id="WP_131183662.1">
    <property type="nucleotide sequence ID" value="NZ_QJUO01000005.1"/>
</dbReference>
<evidence type="ECO:0008006" key="3">
    <source>
        <dbReference type="Google" id="ProtNLM"/>
    </source>
</evidence>
<keyword evidence="2" id="KW-1185">Reference proteome</keyword>
<reference evidence="1 2" key="1">
    <citation type="submission" date="2018-06" db="EMBL/GenBank/DDBJ databases">
        <title>Three novel Pseudomonas species isolated from symptomatic oak.</title>
        <authorList>
            <person name="Bueno-Gonzalez V."/>
            <person name="Brady C."/>
        </authorList>
    </citation>
    <scope>NUCLEOTIDE SEQUENCE [LARGE SCALE GENOMIC DNA]</scope>
    <source>
        <strain evidence="1 2">P17C</strain>
    </source>
</reference>
<dbReference type="AlphaFoldDB" id="A0A4Q9RAV4"/>
<organism evidence="1 2">
    <name type="scientific">Stutzerimonas kirkiae</name>
    <dbReference type="NCBI Taxonomy" id="2211392"/>
    <lineage>
        <taxon>Bacteria</taxon>
        <taxon>Pseudomonadati</taxon>
        <taxon>Pseudomonadota</taxon>
        <taxon>Gammaproteobacteria</taxon>
        <taxon>Pseudomonadales</taxon>
        <taxon>Pseudomonadaceae</taxon>
        <taxon>Stutzerimonas</taxon>
    </lineage>
</organism>
<gene>
    <name evidence="1" type="ORF">DNJ96_07085</name>
</gene>
<comment type="caution">
    <text evidence="1">The sequence shown here is derived from an EMBL/GenBank/DDBJ whole genome shotgun (WGS) entry which is preliminary data.</text>
</comment>
<evidence type="ECO:0000313" key="1">
    <source>
        <dbReference type="EMBL" id="TBU97880.1"/>
    </source>
</evidence>
<accession>A0A4Q9RAV4</accession>
<protein>
    <recommendedName>
        <fullName evidence="3">Sarcosine oxidase subunit gamma</fullName>
    </recommendedName>
</protein>
<proteinExistence type="predicted"/>
<sequence length="157" mass="17248">MSDIHLQDIHGRPLWLLDQGRDAAPPEGFPLAPNSCRLSADGLRIAWLAPGRWLLDGPQAAAYPAPPGCTTQDLSDHWRLIRIGGRHWRGLLSRTCPLDLHTCFPPDRESVAGTLLLQVPVRILVAAAGEHAELLVPRSYHAWLRQALEVHCAALGD</sequence>
<dbReference type="EMBL" id="QJUP01000007">
    <property type="protein sequence ID" value="TBU97880.1"/>
    <property type="molecule type" value="Genomic_DNA"/>
</dbReference>
<dbReference type="SUPFAM" id="SSF103025">
    <property type="entry name" value="Folate-binding domain"/>
    <property type="match status" value="1"/>
</dbReference>
<dbReference type="InterPro" id="IPR027266">
    <property type="entry name" value="TrmE/GcvT-like"/>
</dbReference>
<dbReference type="Gene3D" id="3.30.1360.120">
    <property type="entry name" value="Probable tRNA modification gtpase trme, domain 1"/>
    <property type="match status" value="1"/>
</dbReference>
<evidence type="ECO:0000313" key="2">
    <source>
        <dbReference type="Proteomes" id="UP000292639"/>
    </source>
</evidence>
<dbReference type="Proteomes" id="UP000292639">
    <property type="component" value="Unassembled WGS sequence"/>
</dbReference>
<name>A0A4Q9RAV4_9GAMM</name>